<dbReference type="SMART" id="SM00382">
    <property type="entry name" value="AAA"/>
    <property type="match status" value="1"/>
</dbReference>
<comment type="similarity">
    <text evidence="2">Belongs to the ABC transporter superfamily. ABCC family. Conjugate transporter (TC 3.A.1.208) subfamily.</text>
</comment>
<reference evidence="18" key="1">
    <citation type="journal article" date="2010" name="Nature">
        <title>The Amphimedon queenslandica genome and the evolution of animal complexity.</title>
        <authorList>
            <person name="Srivastava M."/>
            <person name="Simakov O."/>
            <person name="Chapman J."/>
            <person name="Fahey B."/>
            <person name="Gauthier M.E."/>
            <person name="Mitros T."/>
            <person name="Richards G.S."/>
            <person name="Conaco C."/>
            <person name="Dacre M."/>
            <person name="Hellsten U."/>
            <person name="Larroux C."/>
            <person name="Putnam N.H."/>
            <person name="Stanke M."/>
            <person name="Adamska M."/>
            <person name="Darling A."/>
            <person name="Degnan S.M."/>
            <person name="Oakley T.H."/>
            <person name="Plachetzki D.C."/>
            <person name="Zhai Y."/>
            <person name="Adamski M."/>
            <person name="Calcino A."/>
            <person name="Cummins S.F."/>
            <person name="Goodstein D.M."/>
            <person name="Harris C."/>
            <person name="Jackson D.J."/>
            <person name="Leys S.P."/>
            <person name="Shu S."/>
            <person name="Woodcroft B.J."/>
            <person name="Vervoort M."/>
            <person name="Kosik K.S."/>
            <person name="Manning G."/>
            <person name="Degnan B.M."/>
            <person name="Rokhsar D.S."/>
        </authorList>
    </citation>
    <scope>NUCLEOTIDE SEQUENCE [LARGE SCALE GENOMIC DNA]</scope>
</reference>
<dbReference type="PROSITE" id="PS00211">
    <property type="entry name" value="ABC_TRANSPORTER_1"/>
    <property type="match status" value="1"/>
</dbReference>
<dbReference type="Pfam" id="PF24357">
    <property type="entry name" value="TMD0_ABC"/>
    <property type="match status" value="1"/>
</dbReference>
<dbReference type="PANTHER" id="PTHR24223:SF443">
    <property type="entry name" value="MULTIDRUG-RESISTANCE LIKE PROTEIN 1, ISOFORM I"/>
    <property type="match status" value="1"/>
</dbReference>
<feature type="region of interest" description="Disordered" evidence="13">
    <location>
        <begin position="918"/>
        <end position="948"/>
    </location>
</feature>
<keyword evidence="3" id="KW-0813">Transport</keyword>
<dbReference type="InterPro" id="IPR027417">
    <property type="entry name" value="P-loop_NTPase"/>
</dbReference>
<dbReference type="Gene3D" id="1.20.1560.10">
    <property type="entry name" value="ABC transporter type 1, transmembrane domain"/>
    <property type="match status" value="2"/>
</dbReference>
<dbReference type="CDD" id="cd18603">
    <property type="entry name" value="ABC_6TM_MRP1_2_3_6_D2_like"/>
    <property type="match status" value="1"/>
</dbReference>
<dbReference type="InterPro" id="IPR056227">
    <property type="entry name" value="TMD0_ABC"/>
</dbReference>
<evidence type="ECO:0000256" key="7">
    <source>
        <dbReference type="ARBA" id="ARBA00022741"/>
    </source>
</evidence>
<evidence type="ECO:0000256" key="5">
    <source>
        <dbReference type="ARBA" id="ARBA00022692"/>
    </source>
</evidence>
<keyword evidence="9 14" id="KW-1133">Transmembrane helix</keyword>
<evidence type="ECO:0000256" key="1">
    <source>
        <dbReference type="ARBA" id="ARBA00004128"/>
    </source>
</evidence>
<keyword evidence="6" id="KW-0677">Repeat</keyword>
<feature type="transmembrane region" description="Helical" evidence="14">
    <location>
        <begin position="1001"/>
        <end position="1024"/>
    </location>
</feature>
<reference evidence="17" key="2">
    <citation type="submission" date="2024-06" db="UniProtKB">
        <authorList>
            <consortium name="EnsemblMetazoa"/>
        </authorList>
    </citation>
    <scope>IDENTIFICATION</scope>
</reference>
<evidence type="ECO:0000256" key="2">
    <source>
        <dbReference type="ARBA" id="ARBA00009726"/>
    </source>
</evidence>
<dbReference type="FunFam" id="1.20.1560.10:FF:000020">
    <property type="entry name" value="ABC metal ion transporter"/>
    <property type="match status" value="1"/>
</dbReference>
<evidence type="ECO:0000313" key="17">
    <source>
        <dbReference type="EnsemblMetazoa" id="XP_019853382.1"/>
    </source>
</evidence>
<feature type="transmembrane region" description="Helical" evidence="14">
    <location>
        <begin position="534"/>
        <end position="559"/>
    </location>
</feature>
<dbReference type="PROSITE" id="PS50929">
    <property type="entry name" value="ABC_TM1F"/>
    <property type="match status" value="2"/>
</dbReference>
<dbReference type="Pfam" id="PF00005">
    <property type="entry name" value="ABC_tran"/>
    <property type="match status" value="1"/>
</dbReference>
<proteinExistence type="inferred from homology"/>
<dbReference type="GeneID" id="100639892"/>
<feature type="transmembrane region" description="Helical" evidence="14">
    <location>
        <begin position="87"/>
        <end position="112"/>
    </location>
</feature>
<dbReference type="GO" id="GO:0005774">
    <property type="term" value="C:vacuolar membrane"/>
    <property type="evidence" value="ECO:0007669"/>
    <property type="project" value="UniProtKB-SubCell"/>
</dbReference>
<dbReference type="Proteomes" id="UP000007879">
    <property type="component" value="Unassembled WGS sequence"/>
</dbReference>
<evidence type="ECO:0000256" key="11">
    <source>
        <dbReference type="ARBA" id="ARBA00024220"/>
    </source>
</evidence>
<keyword evidence="8" id="KW-0067">ATP-binding</keyword>
<dbReference type="FunFam" id="1.20.1560.10:FF:000001">
    <property type="entry name" value="ATP-binding cassette subfamily C member 1"/>
    <property type="match status" value="1"/>
</dbReference>
<keyword evidence="10 14" id="KW-0472">Membrane</keyword>
<dbReference type="SUPFAM" id="SSF52540">
    <property type="entry name" value="P-loop containing nucleoside triphosphate hydrolases"/>
    <property type="match status" value="1"/>
</dbReference>
<feature type="transmembrane region" description="Helical" evidence="14">
    <location>
        <begin position="155"/>
        <end position="177"/>
    </location>
</feature>
<feature type="transmembrane region" description="Helical" evidence="14">
    <location>
        <begin position="124"/>
        <end position="143"/>
    </location>
</feature>
<feature type="transmembrane region" description="Helical" evidence="14">
    <location>
        <begin position="579"/>
        <end position="603"/>
    </location>
</feature>
<feature type="domain" description="ABC transmembrane type-1" evidence="16">
    <location>
        <begin position="317"/>
        <end position="604"/>
    </location>
</feature>
<dbReference type="GO" id="GO:0000323">
    <property type="term" value="C:lytic vacuole"/>
    <property type="evidence" value="ECO:0007669"/>
    <property type="project" value="UniProtKB-ARBA"/>
</dbReference>
<feature type="transmembrane region" description="Helical" evidence="14">
    <location>
        <begin position="1044"/>
        <end position="1067"/>
    </location>
</feature>
<feature type="transmembrane region" description="Helical" evidence="14">
    <location>
        <begin position="56"/>
        <end position="75"/>
    </location>
</feature>
<comment type="catalytic activity">
    <reaction evidence="12">
        <text>leukotriene C4(in) + ATP + H2O = leukotriene C4(out) + ADP + phosphate + H(+)</text>
        <dbReference type="Rhea" id="RHEA:38963"/>
        <dbReference type="ChEBI" id="CHEBI:15377"/>
        <dbReference type="ChEBI" id="CHEBI:15378"/>
        <dbReference type="ChEBI" id="CHEBI:30616"/>
        <dbReference type="ChEBI" id="CHEBI:43474"/>
        <dbReference type="ChEBI" id="CHEBI:57973"/>
        <dbReference type="ChEBI" id="CHEBI:456216"/>
    </reaction>
    <physiologicalReaction direction="left-to-right" evidence="12">
        <dbReference type="Rhea" id="RHEA:38964"/>
    </physiologicalReaction>
</comment>
<comment type="subcellular location">
    <subcellularLocation>
        <location evidence="1">Vacuole membrane</location>
        <topology evidence="1">Multi-pass membrane protein</topology>
    </subcellularLocation>
</comment>
<evidence type="ECO:0000256" key="12">
    <source>
        <dbReference type="ARBA" id="ARBA00047523"/>
    </source>
</evidence>
<evidence type="ECO:0000259" key="16">
    <source>
        <dbReference type="PROSITE" id="PS50929"/>
    </source>
</evidence>
<dbReference type="InterPro" id="IPR036640">
    <property type="entry name" value="ABC1_TM_sf"/>
</dbReference>
<feature type="transmembrane region" description="Helical" evidence="14">
    <location>
        <begin position="1227"/>
        <end position="1248"/>
    </location>
</feature>
<dbReference type="GO" id="GO:0015431">
    <property type="term" value="F:ABC-type glutathione S-conjugate transporter activity"/>
    <property type="evidence" value="ECO:0007669"/>
    <property type="project" value="UniProtKB-EC"/>
</dbReference>
<evidence type="ECO:0000256" key="3">
    <source>
        <dbReference type="ARBA" id="ARBA00022448"/>
    </source>
</evidence>
<organism evidence="17 18">
    <name type="scientific">Amphimedon queenslandica</name>
    <name type="common">Sponge</name>
    <dbReference type="NCBI Taxonomy" id="400682"/>
    <lineage>
        <taxon>Eukaryota</taxon>
        <taxon>Metazoa</taxon>
        <taxon>Porifera</taxon>
        <taxon>Demospongiae</taxon>
        <taxon>Heteroscleromorpha</taxon>
        <taxon>Haplosclerida</taxon>
        <taxon>Niphatidae</taxon>
        <taxon>Amphimedon</taxon>
    </lineage>
</organism>
<feature type="transmembrane region" description="Helical" evidence="14">
    <location>
        <begin position="1254"/>
        <end position="1274"/>
    </location>
</feature>
<feature type="transmembrane region" description="Helical" evidence="14">
    <location>
        <begin position="355"/>
        <end position="376"/>
    </location>
</feature>
<feature type="domain" description="ABC transporter" evidence="15">
    <location>
        <begin position="640"/>
        <end position="864"/>
    </location>
</feature>
<evidence type="ECO:0000259" key="15">
    <source>
        <dbReference type="PROSITE" id="PS50893"/>
    </source>
</evidence>
<name>A0AAN0J9F6_AMPQE</name>
<dbReference type="CDD" id="cd03250">
    <property type="entry name" value="ABCC_MRP_domain1"/>
    <property type="match status" value="1"/>
</dbReference>
<feature type="region of interest" description="Disordered" evidence="13">
    <location>
        <begin position="618"/>
        <end position="646"/>
    </location>
</feature>
<feature type="domain" description="ABC transmembrane type-1" evidence="16">
    <location>
        <begin position="1005"/>
        <end position="1290"/>
    </location>
</feature>
<feature type="transmembrane region" description="Helical" evidence="14">
    <location>
        <begin position="304"/>
        <end position="325"/>
    </location>
</feature>
<evidence type="ECO:0000313" key="18">
    <source>
        <dbReference type="Proteomes" id="UP000007879"/>
    </source>
</evidence>
<dbReference type="GO" id="GO:0016887">
    <property type="term" value="F:ATP hydrolysis activity"/>
    <property type="evidence" value="ECO:0007669"/>
    <property type="project" value="InterPro"/>
</dbReference>
<dbReference type="Gene3D" id="3.40.50.300">
    <property type="entry name" value="P-loop containing nucleotide triphosphate hydrolases"/>
    <property type="match status" value="1"/>
</dbReference>
<dbReference type="SUPFAM" id="SSF90123">
    <property type="entry name" value="ABC transporter transmembrane region"/>
    <property type="match status" value="2"/>
</dbReference>
<evidence type="ECO:0000256" key="6">
    <source>
        <dbReference type="ARBA" id="ARBA00022737"/>
    </source>
</evidence>
<feature type="transmembrane region" description="Helical" evidence="14">
    <location>
        <begin position="434"/>
        <end position="451"/>
    </location>
</feature>
<dbReference type="InterPro" id="IPR003593">
    <property type="entry name" value="AAA+_ATPase"/>
</dbReference>
<evidence type="ECO:0000256" key="13">
    <source>
        <dbReference type="SAM" id="MobiDB-lite"/>
    </source>
</evidence>
<feature type="transmembrane region" description="Helical" evidence="14">
    <location>
        <begin position="1142"/>
        <end position="1162"/>
    </location>
</feature>
<dbReference type="RefSeq" id="XP_019853382.1">
    <property type="nucleotide sequence ID" value="XM_019997823.1"/>
</dbReference>
<evidence type="ECO:0000256" key="14">
    <source>
        <dbReference type="SAM" id="Phobius"/>
    </source>
</evidence>
<evidence type="ECO:0000256" key="4">
    <source>
        <dbReference type="ARBA" id="ARBA00022554"/>
    </source>
</evidence>
<dbReference type="InterPro" id="IPR011527">
    <property type="entry name" value="ABC1_TM_dom"/>
</dbReference>
<dbReference type="PROSITE" id="PS50893">
    <property type="entry name" value="ABC_TRANSPORTER_2"/>
    <property type="match status" value="1"/>
</dbReference>
<feature type="transmembrane region" description="Helical" evidence="14">
    <location>
        <begin position="1119"/>
        <end position="1136"/>
    </location>
</feature>
<keyword evidence="7" id="KW-0547">Nucleotide-binding</keyword>
<keyword evidence="4" id="KW-0926">Vacuole</keyword>
<sequence>MGFNVLDHLDDFCYPVSLFWRRDDSWMLYPGNPGNESGGYAWHDSVDLTLCFEDTAILFGICAIFWILTAIGFLIGSSNKPSIPRGWLNIAKITLCCVIMIPTLCDLIYTIIKSTKETEAKFYFFSPIVLFLTMIVAAVLIVFERRRGVRSSGLLSVFWMSLVAYASIKTRSLVLIARDEGEVAGHFRFSTFMIEFVLFIVQMILSLIPEPKSPYDYFREDDREPCPEEAAPFFSRITWWWLNKLVWKGYRKALTYNELYDLNYGEKSRVVSPRFQQAWDQQMGKDRTNNTEPGVTVRRRSPSLVVALTKSYGLLLFLAGFLKLANDLLAFVSPQILKLLIEYVKDPDEPAWKGYFYTLIMFGAAVLQSIILHQYFHSCFVAGMRIRSGVIAAVYRKALTLSNKSRQNRTVGEVVNLMSVDAQRFMDFVTYMHYLWSSPLQIVLSLIFLYATMGPSIFAGFGVMILLVPLNMVMAALSRRFQVQLMTWKDSRIKIVNEVLNGIKVIKLYAWEIPFKQMIMGLRKEEVNVLKKSAYANASFSFTWTCAPFMVALATFATYSLVHRNSTNPDDRLTAEKAFVALSLFNILRFPLSMLPMVISSAVEASVSVKRMSSYLKGEELDPNNTNRRDEPAVGDEESVSVTGGSFTWDTPERPALHNIDLSVKPGELVAVVGPVGAGKSSLISALLGEMDKLNGQVVMRGSVAYVPQQAWIQNATVKDNILFGKPLNPILYGQTVQSCALETDLEILPGGDMTEIGEKGINLSGGQKQRVSLARAVYQESDVYLLDDPLSAVDSHVGKHIFDKVIGPEGVLKGKVRILVTHGIGFLSQCDKIIVMSNGRITEVGSYNELIDQDGTFAELLHNYGTNEGNEEDEGNPYANEYAEYEGDGVEEAIFSDNNNNEETAARPYLVRQRSRYKSSDGIDDGEGIPAPVRPRPKLNRGLSKTDLKRQLSKQASIINDEKITKAEANERTQLIGAEKVETGTVKFSVFIDYAKACTYYMSFIIVLFTVLSNGASVGQNLWLAHWSNGEENSNSSNLTLDLGVYASLGVLQGLMVLFSSFALAIGSLKASVKLHDGMLSNILRSPMSFFDTTPLGRILNRFSKDIYTIDEAIPRSYKMFLMTLLSVASTIIVISIASPWFLIIIVPLMVLYVLIQRFYVATSRQLKRLESSSRSPIYSHFQESISGATSIRAYSKVDQFQLQSEARVDYNQIAYYPSICANRWLAIRLEFLGNLIILFASLFAVLQRNYSGVFGSISPGIAGLSISYALQVTQALNWMVRMTSELETNIVAVERTKEYSETPTEVIDGLVYTCY</sequence>
<protein>
    <recommendedName>
        <fullName evidence="11">ABC-type glutathione-S-conjugate transporter</fullName>
        <ecNumber evidence="11">7.6.2.3</ecNumber>
    </recommendedName>
</protein>
<dbReference type="InterPro" id="IPR050173">
    <property type="entry name" value="ABC_transporter_C-like"/>
</dbReference>
<keyword evidence="5 14" id="KW-0812">Transmembrane</keyword>
<evidence type="ECO:0000256" key="9">
    <source>
        <dbReference type="ARBA" id="ARBA00022989"/>
    </source>
</evidence>
<dbReference type="InterPro" id="IPR003439">
    <property type="entry name" value="ABC_transporter-like_ATP-bd"/>
</dbReference>
<dbReference type="CDD" id="cd18595">
    <property type="entry name" value="ABC_6TM_MRP1_2_3_6_D1_like"/>
    <property type="match status" value="1"/>
</dbReference>
<keyword evidence="18" id="KW-1185">Reference proteome</keyword>
<evidence type="ECO:0000256" key="8">
    <source>
        <dbReference type="ARBA" id="ARBA00022840"/>
    </source>
</evidence>
<dbReference type="FunFam" id="3.40.50.300:FF:000293">
    <property type="entry name" value="ATP binding cassette subfamily C member 1"/>
    <property type="match status" value="1"/>
</dbReference>
<dbReference type="EC" id="7.6.2.3" evidence="11"/>
<dbReference type="KEGG" id="aqu:100639892"/>
<feature type="transmembrane region" description="Helical" evidence="14">
    <location>
        <begin position="189"/>
        <end position="208"/>
    </location>
</feature>
<dbReference type="InterPro" id="IPR017871">
    <property type="entry name" value="ABC_transporter-like_CS"/>
</dbReference>
<dbReference type="GO" id="GO:0005524">
    <property type="term" value="F:ATP binding"/>
    <property type="evidence" value="ECO:0007669"/>
    <property type="project" value="UniProtKB-KW"/>
</dbReference>
<dbReference type="EnsemblMetazoa" id="XM_019997823.1">
    <property type="protein sequence ID" value="XP_019853382.1"/>
    <property type="gene ID" value="LOC100639892"/>
</dbReference>
<evidence type="ECO:0000256" key="10">
    <source>
        <dbReference type="ARBA" id="ARBA00023136"/>
    </source>
</evidence>
<dbReference type="Pfam" id="PF00664">
    <property type="entry name" value="ABC_membrane"/>
    <property type="match status" value="2"/>
</dbReference>
<dbReference type="PANTHER" id="PTHR24223">
    <property type="entry name" value="ATP-BINDING CASSETTE SUB-FAMILY C"/>
    <property type="match status" value="1"/>
</dbReference>
<feature type="transmembrane region" description="Helical" evidence="14">
    <location>
        <begin position="457"/>
        <end position="477"/>
    </location>
</feature>
<accession>A0AAN0J9F6</accession>